<evidence type="ECO:0000313" key="9">
    <source>
        <dbReference type="EMBL" id="KAJ4807362.1"/>
    </source>
</evidence>
<feature type="domain" description="HTH myb-type" evidence="8">
    <location>
        <begin position="82"/>
        <end position="136"/>
    </location>
</feature>
<sequence length="266" mass="29902">MRFWVMEGINLSPEREIGSNNEEFKGHSQKKARTRGRWTPIEDEKLKRLVAGYGAQNWNLHAQQLEGRSGKSCRLRWYNELDPRINKEAFTEIEEERLVAAHHLYGNKWSLIAKRFPGRTENAVKNQWHVLMARKSKREVDGAYMGCRSQEISIVCSSSGESGLTANTNEQLYVNPDLCLSSSFFHGHDELIVRGVRGNTGMSIGKENTGTNLSTNAENLAGMSTGTENCTNFASTPENLVVKSHPNYEEPEVTMAFIDFMGVGSI</sequence>
<dbReference type="InterPro" id="IPR050560">
    <property type="entry name" value="MYB_TF"/>
</dbReference>
<evidence type="ECO:0000259" key="7">
    <source>
        <dbReference type="PROSITE" id="PS50090"/>
    </source>
</evidence>
<keyword evidence="4" id="KW-0238">DNA-binding</keyword>
<dbReference type="InterPro" id="IPR001005">
    <property type="entry name" value="SANT/Myb"/>
</dbReference>
<dbReference type="Gene3D" id="1.10.10.60">
    <property type="entry name" value="Homeodomain-like"/>
    <property type="match status" value="2"/>
</dbReference>
<organism evidence="9 10">
    <name type="scientific">Rhynchospora pubera</name>
    <dbReference type="NCBI Taxonomy" id="906938"/>
    <lineage>
        <taxon>Eukaryota</taxon>
        <taxon>Viridiplantae</taxon>
        <taxon>Streptophyta</taxon>
        <taxon>Embryophyta</taxon>
        <taxon>Tracheophyta</taxon>
        <taxon>Spermatophyta</taxon>
        <taxon>Magnoliopsida</taxon>
        <taxon>Liliopsida</taxon>
        <taxon>Poales</taxon>
        <taxon>Cyperaceae</taxon>
        <taxon>Cyperoideae</taxon>
        <taxon>Rhynchosporeae</taxon>
        <taxon>Rhynchospora</taxon>
    </lineage>
</organism>
<dbReference type="PROSITE" id="PS50090">
    <property type="entry name" value="MYB_LIKE"/>
    <property type="match status" value="2"/>
</dbReference>
<name>A0AAV8GY07_9POAL</name>
<keyword evidence="2" id="KW-0677">Repeat</keyword>
<evidence type="ECO:0000256" key="3">
    <source>
        <dbReference type="ARBA" id="ARBA00023015"/>
    </source>
</evidence>
<dbReference type="PANTHER" id="PTHR45614:SF150">
    <property type="entry name" value="MYB-LIKE DNA-BINDING DOMAIN CONTAINING PROTEIN, EXPRESSED"/>
    <property type="match status" value="1"/>
</dbReference>
<evidence type="ECO:0000256" key="4">
    <source>
        <dbReference type="ARBA" id="ARBA00023125"/>
    </source>
</evidence>
<reference evidence="9" key="1">
    <citation type="submission" date="2022-08" db="EMBL/GenBank/DDBJ databases">
        <authorList>
            <person name="Marques A."/>
        </authorList>
    </citation>
    <scope>NUCLEOTIDE SEQUENCE</scope>
    <source>
        <strain evidence="9">RhyPub2mFocal</strain>
        <tissue evidence="9">Leaves</tissue>
    </source>
</reference>
<feature type="domain" description="Myb-like" evidence="7">
    <location>
        <begin position="30"/>
        <end position="81"/>
    </location>
</feature>
<dbReference type="SMART" id="SM00717">
    <property type="entry name" value="SANT"/>
    <property type="match status" value="2"/>
</dbReference>
<gene>
    <name evidence="9" type="ORF">LUZ62_019928</name>
</gene>
<proteinExistence type="predicted"/>
<keyword evidence="5" id="KW-0804">Transcription</keyword>
<dbReference type="FunFam" id="1.10.10.60:FF:000060">
    <property type="entry name" value="MYB transcription factor"/>
    <property type="match status" value="1"/>
</dbReference>
<dbReference type="GO" id="GO:0005634">
    <property type="term" value="C:nucleus"/>
    <property type="evidence" value="ECO:0007669"/>
    <property type="project" value="UniProtKB-SubCell"/>
</dbReference>
<dbReference type="GO" id="GO:0000981">
    <property type="term" value="F:DNA-binding transcription factor activity, RNA polymerase II-specific"/>
    <property type="evidence" value="ECO:0007669"/>
    <property type="project" value="TreeGrafter"/>
</dbReference>
<dbReference type="PROSITE" id="PS51294">
    <property type="entry name" value="HTH_MYB"/>
    <property type="match status" value="2"/>
</dbReference>
<dbReference type="PANTHER" id="PTHR45614">
    <property type="entry name" value="MYB PROTEIN-RELATED"/>
    <property type="match status" value="1"/>
</dbReference>
<dbReference type="SUPFAM" id="SSF46689">
    <property type="entry name" value="Homeodomain-like"/>
    <property type="match status" value="1"/>
</dbReference>
<protein>
    <submittedName>
        <fullName evidence="9">Myb transcription factor</fullName>
    </submittedName>
</protein>
<evidence type="ECO:0000259" key="8">
    <source>
        <dbReference type="PROSITE" id="PS51294"/>
    </source>
</evidence>
<dbReference type="EMBL" id="JAMFTS010000001">
    <property type="protein sequence ID" value="KAJ4807362.1"/>
    <property type="molecule type" value="Genomic_DNA"/>
</dbReference>
<dbReference type="AlphaFoldDB" id="A0AAV8GY07"/>
<dbReference type="InterPro" id="IPR017930">
    <property type="entry name" value="Myb_dom"/>
</dbReference>
<feature type="domain" description="HTH myb-type" evidence="8">
    <location>
        <begin position="30"/>
        <end position="81"/>
    </location>
</feature>
<accession>A0AAV8GY07</accession>
<dbReference type="CDD" id="cd00167">
    <property type="entry name" value="SANT"/>
    <property type="match status" value="2"/>
</dbReference>
<dbReference type="Pfam" id="PF13921">
    <property type="entry name" value="Myb_DNA-bind_6"/>
    <property type="match status" value="1"/>
</dbReference>
<keyword evidence="10" id="KW-1185">Reference proteome</keyword>
<keyword evidence="6" id="KW-0539">Nucleus</keyword>
<keyword evidence="3" id="KW-0805">Transcription regulation</keyword>
<dbReference type="InterPro" id="IPR009057">
    <property type="entry name" value="Homeodomain-like_sf"/>
</dbReference>
<evidence type="ECO:0000256" key="2">
    <source>
        <dbReference type="ARBA" id="ARBA00022737"/>
    </source>
</evidence>
<comment type="caution">
    <text evidence="9">The sequence shown here is derived from an EMBL/GenBank/DDBJ whole genome shotgun (WGS) entry which is preliminary data.</text>
</comment>
<dbReference type="Proteomes" id="UP001140206">
    <property type="component" value="Chromosome 1"/>
</dbReference>
<evidence type="ECO:0000256" key="5">
    <source>
        <dbReference type="ARBA" id="ARBA00023163"/>
    </source>
</evidence>
<feature type="domain" description="Myb-like" evidence="7">
    <location>
        <begin position="82"/>
        <end position="132"/>
    </location>
</feature>
<evidence type="ECO:0000313" key="10">
    <source>
        <dbReference type="Proteomes" id="UP001140206"/>
    </source>
</evidence>
<evidence type="ECO:0000256" key="6">
    <source>
        <dbReference type="ARBA" id="ARBA00023242"/>
    </source>
</evidence>
<dbReference type="GO" id="GO:0000978">
    <property type="term" value="F:RNA polymerase II cis-regulatory region sequence-specific DNA binding"/>
    <property type="evidence" value="ECO:0007669"/>
    <property type="project" value="TreeGrafter"/>
</dbReference>
<comment type="subcellular location">
    <subcellularLocation>
        <location evidence="1">Nucleus</location>
    </subcellularLocation>
</comment>
<evidence type="ECO:0000256" key="1">
    <source>
        <dbReference type="ARBA" id="ARBA00004123"/>
    </source>
</evidence>